<dbReference type="Proteomes" id="UP001501570">
    <property type="component" value="Unassembled WGS sequence"/>
</dbReference>
<dbReference type="Pfam" id="PF03551">
    <property type="entry name" value="PadR"/>
    <property type="match status" value="1"/>
</dbReference>
<dbReference type="InterPro" id="IPR052509">
    <property type="entry name" value="Metal_resp_DNA-bind_regulator"/>
</dbReference>
<sequence>MFALLLALTESERHGYGLMSDAQRLSGGALTLGPGTLYRTLQRMRVEGLIEEVDADPLPPRADRRAERRRSYRITDAGHVTVRDEAHRLAALLDSDTARALLEPDPAERDRSRRLRREP</sequence>
<protein>
    <submittedName>
        <fullName evidence="3">PadR family transcriptional regulator</fullName>
    </submittedName>
</protein>
<feature type="domain" description="Transcription regulator PadR N-terminal" evidence="2">
    <location>
        <begin position="4"/>
        <end position="82"/>
    </location>
</feature>
<evidence type="ECO:0000256" key="1">
    <source>
        <dbReference type="SAM" id="MobiDB-lite"/>
    </source>
</evidence>
<feature type="compositionally biased region" description="Basic and acidic residues" evidence="1">
    <location>
        <begin position="106"/>
        <end position="119"/>
    </location>
</feature>
<dbReference type="EMBL" id="BAABJQ010000002">
    <property type="protein sequence ID" value="GAA5179073.1"/>
    <property type="molecule type" value="Genomic_DNA"/>
</dbReference>
<gene>
    <name evidence="3" type="ORF">GCM10023322_07950</name>
</gene>
<dbReference type="Gene3D" id="1.10.10.10">
    <property type="entry name" value="Winged helix-like DNA-binding domain superfamily/Winged helix DNA-binding domain"/>
    <property type="match status" value="1"/>
</dbReference>
<feature type="region of interest" description="Disordered" evidence="1">
    <location>
        <begin position="99"/>
        <end position="119"/>
    </location>
</feature>
<dbReference type="InterPro" id="IPR036390">
    <property type="entry name" value="WH_DNA-bd_sf"/>
</dbReference>
<reference evidence="4" key="1">
    <citation type="journal article" date="2019" name="Int. J. Syst. Evol. Microbiol.">
        <title>The Global Catalogue of Microorganisms (GCM) 10K type strain sequencing project: providing services to taxonomists for standard genome sequencing and annotation.</title>
        <authorList>
            <consortium name="The Broad Institute Genomics Platform"/>
            <consortium name="The Broad Institute Genome Sequencing Center for Infectious Disease"/>
            <person name="Wu L."/>
            <person name="Ma J."/>
        </authorList>
    </citation>
    <scope>NUCLEOTIDE SEQUENCE [LARGE SCALE GENOMIC DNA]</scope>
    <source>
        <strain evidence="4">JCM 18304</strain>
    </source>
</reference>
<dbReference type="SUPFAM" id="SSF46785">
    <property type="entry name" value="Winged helix' DNA-binding domain"/>
    <property type="match status" value="1"/>
</dbReference>
<evidence type="ECO:0000313" key="3">
    <source>
        <dbReference type="EMBL" id="GAA5179073.1"/>
    </source>
</evidence>
<organism evidence="3 4">
    <name type="scientific">Rugosimonospora acidiphila</name>
    <dbReference type="NCBI Taxonomy" id="556531"/>
    <lineage>
        <taxon>Bacteria</taxon>
        <taxon>Bacillati</taxon>
        <taxon>Actinomycetota</taxon>
        <taxon>Actinomycetes</taxon>
        <taxon>Micromonosporales</taxon>
        <taxon>Micromonosporaceae</taxon>
        <taxon>Rugosimonospora</taxon>
    </lineage>
</organism>
<dbReference type="InterPro" id="IPR005149">
    <property type="entry name" value="Tscrpt_reg_PadR_N"/>
</dbReference>
<evidence type="ECO:0000259" key="2">
    <source>
        <dbReference type="Pfam" id="PF03551"/>
    </source>
</evidence>
<comment type="caution">
    <text evidence="3">The sequence shown here is derived from an EMBL/GenBank/DDBJ whole genome shotgun (WGS) entry which is preliminary data.</text>
</comment>
<keyword evidence="4" id="KW-1185">Reference proteome</keyword>
<name>A0ABP9RL86_9ACTN</name>
<evidence type="ECO:0000313" key="4">
    <source>
        <dbReference type="Proteomes" id="UP001501570"/>
    </source>
</evidence>
<dbReference type="PANTHER" id="PTHR33169">
    <property type="entry name" value="PADR-FAMILY TRANSCRIPTIONAL REGULATOR"/>
    <property type="match status" value="1"/>
</dbReference>
<accession>A0ABP9RL86</accession>
<proteinExistence type="predicted"/>
<dbReference type="InterPro" id="IPR036388">
    <property type="entry name" value="WH-like_DNA-bd_sf"/>
</dbReference>
<dbReference type="PANTHER" id="PTHR33169:SF13">
    <property type="entry name" value="PADR-FAMILY TRANSCRIPTIONAL REGULATOR"/>
    <property type="match status" value="1"/>
</dbReference>